<sequence>MMEKFRGHTLTKVQAILLQRVIDTMKDLHEIDAEEDGYTADTADSFIQYTEEFLYELGAIDKKVFSEAAE</sequence>
<evidence type="ECO:0000313" key="1">
    <source>
        <dbReference type="EMBL" id="QAT65288.1"/>
    </source>
</evidence>
<proteinExistence type="predicted"/>
<reference evidence="1 2" key="1">
    <citation type="submission" date="2019-01" db="EMBL/GenBank/DDBJ databases">
        <title>Genome sequence of Bacillus glycinifermentans SRCM103574.</title>
        <authorList>
            <person name="Kong H.-J."/>
            <person name="Jeong S.-Y."/>
            <person name="Jeong D.-Y."/>
        </authorList>
    </citation>
    <scope>NUCLEOTIDE SEQUENCE [LARGE SCALE GENOMIC DNA]</scope>
    <source>
        <strain evidence="1 2">SRCM103574</strain>
    </source>
</reference>
<dbReference type="Proteomes" id="UP000288675">
    <property type="component" value="Chromosome"/>
</dbReference>
<gene>
    <name evidence="1" type="ORF">EQZ20_10365</name>
</gene>
<accession>A0AAJ3YY94</accession>
<name>A0AAJ3YY94_9BACI</name>
<dbReference type="AlphaFoldDB" id="A0AAJ3YY94"/>
<protein>
    <submittedName>
        <fullName evidence="1">Uncharacterized protein</fullName>
    </submittedName>
</protein>
<dbReference type="RefSeq" id="WP_128748145.1">
    <property type="nucleotide sequence ID" value="NZ_CP035232.1"/>
</dbReference>
<dbReference type="EMBL" id="CP035232">
    <property type="protein sequence ID" value="QAT65288.1"/>
    <property type="molecule type" value="Genomic_DNA"/>
</dbReference>
<organism evidence="1 2">
    <name type="scientific">Bacillus glycinifermentans</name>
    <dbReference type="NCBI Taxonomy" id="1664069"/>
    <lineage>
        <taxon>Bacteria</taxon>
        <taxon>Bacillati</taxon>
        <taxon>Bacillota</taxon>
        <taxon>Bacilli</taxon>
        <taxon>Bacillales</taxon>
        <taxon>Bacillaceae</taxon>
        <taxon>Bacillus</taxon>
    </lineage>
</organism>
<evidence type="ECO:0000313" key="2">
    <source>
        <dbReference type="Proteomes" id="UP000288675"/>
    </source>
</evidence>
<dbReference type="GeneID" id="82853085"/>